<evidence type="ECO:0000313" key="4">
    <source>
        <dbReference type="Proteomes" id="UP000190135"/>
    </source>
</evidence>
<name>A0A1T4L591_9HYPH</name>
<dbReference type="GO" id="GO:0016020">
    <property type="term" value="C:membrane"/>
    <property type="evidence" value="ECO:0007669"/>
    <property type="project" value="GOC"/>
</dbReference>
<proteinExistence type="predicted"/>
<reference evidence="3 4" key="1">
    <citation type="submission" date="2017-02" db="EMBL/GenBank/DDBJ databases">
        <authorList>
            <person name="Peterson S.W."/>
        </authorList>
    </citation>
    <scope>NUCLEOTIDE SEQUENCE [LARGE SCALE GENOMIC DNA]</scope>
    <source>
        <strain evidence="3 4">USBA 369</strain>
    </source>
</reference>
<keyword evidence="1" id="KW-1133">Transmembrane helix</keyword>
<dbReference type="OrthoDB" id="9793186at2"/>
<dbReference type="GO" id="GO:0009245">
    <property type="term" value="P:lipid A biosynthetic process"/>
    <property type="evidence" value="ECO:0007669"/>
    <property type="project" value="InterPro"/>
</dbReference>
<dbReference type="AlphaFoldDB" id="A0A1T4L591"/>
<accession>A0A1T4L591</accession>
<keyword evidence="1" id="KW-0812">Transmembrane</keyword>
<feature type="transmembrane region" description="Helical" evidence="1">
    <location>
        <begin position="18"/>
        <end position="36"/>
    </location>
</feature>
<keyword evidence="4" id="KW-1185">Reference proteome</keyword>
<dbReference type="EMBL" id="FUXL01000001">
    <property type="protein sequence ID" value="SJZ49879.1"/>
    <property type="molecule type" value="Genomic_DNA"/>
</dbReference>
<dbReference type="STRING" id="1365950.SAMN05428963_10158"/>
<dbReference type="GO" id="GO:0008915">
    <property type="term" value="F:lipid-A-disaccharide synthase activity"/>
    <property type="evidence" value="ECO:0007669"/>
    <property type="project" value="InterPro"/>
</dbReference>
<gene>
    <name evidence="3" type="ORF">SAMN05428963_10158</name>
</gene>
<evidence type="ECO:0000256" key="1">
    <source>
        <dbReference type="SAM" id="Phobius"/>
    </source>
</evidence>
<dbReference type="InterPro" id="IPR011499">
    <property type="entry name" value="Lipid_A_biosynth_N"/>
</dbReference>
<sequence>MSQISAYLHHVFIQQFDVWIVVGFIAQGVFTARFIVQWIASERARRSVIPVAFWTLSLVGGILLFIYALQRRDPVFIIGQGAGIFIYARNLSLIAGERKRSMAGTDAMKVPQGSTSKRD</sequence>
<feature type="domain" description="Lipid A biosynthesis N-terminal" evidence="2">
    <location>
        <begin position="22"/>
        <end position="93"/>
    </location>
</feature>
<dbReference type="SMART" id="SM01259">
    <property type="entry name" value="LAB_N"/>
    <property type="match status" value="1"/>
</dbReference>
<organism evidence="3 4">
    <name type="scientific">Consotaella salsifontis</name>
    <dbReference type="NCBI Taxonomy" id="1365950"/>
    <lineage>
        <taxon>Bacteria</taxon>
        <taxon>Pseudomonadati</taxon>
        <taxon>Pseudomonadota</taxon>
        <taxon>Alphaproteobacteria</taxon>
        <taxon>Hyphomicrobiales</taxon>
        <taxon>Aurantimonadaceae</taxon>
        <taxon>Consotaella</taxon>
    </lineage>
</organism>
<evidence type="ECO:0000259" key="2">
    <source>
        <dbReference type="SMART" id="SM01259"/>
    </source>
</evidence>
<dbReference type="RefSeq" id="WP_078706392.1">
    <property type="nucleotide sequence ID" value="NZ_FUXL01000001.1"/>
</dbReference>
<feature type="transmembrane region" description="Helical" evidence="1">
    <location>
        <begin position="75"/>
        <end position="95"/>
    </location>
</feature>
<dbReference type="Proteomes" id="UP000190135">
    <property type="component" value="Unassembled WGS sequence"/>
</dbReference>
<protein>
    <submittedName>
        <fullName evidence="3">Uncharacterized N-terminal domain of lipid-A-disaccharide synthase</fullName>
    </submittedName>
</protein>
<dbReference type="Pfam" id="PF07578">
    <property type="entry name" value="LAB_N"/>
    <property type="match status" value="1"/>
</dbReference>
<feature type="transmembrane region" description="Helical" evidence="1">
    <location>
        <begin position="48"/>
        <end position="69"/>
    </location>
</feature>
<dbReference type="Gene3D" id="1.20.1280.290">
    <property type="match status" value="1"/>
</dbReference>
<keyword evidence="1" id="KW-0472">Membrane</keyword>
<dbReference type="InterPro" id="IPR014546">
    <property type="entry name" value="UCP028440_lipidA_biosyn"/>
</dbReference>
<evidence type="ECO:0000313" key="3">
    <source>
        <dbReference type="EMBL" id="SJZ49879.1"/>
    </source>
</evidence>
<dbReference type="PIRSF" id="PIRSF028440">
    <property type="entry name" value="UCP_LAB_N"/>
    <property type="match status" value="1"/>
</dbReference>